<dbReference type="RefSeq" id="WP_272470101.1">
    <property type="nucleotide sequence ID" value="NZ_JAMRYU010000004.1"/>
</dbReference>
<dbReference type="EMBL" id="JAMRYU010000004">
    <property type="protein sequence ID" value="MDC4239589.1"/>
    <property type="molecule type" value="Genomic_DNA"/>
</dbReference>
<name>A0A9X4AZ92_9CLOT</name>
<dbReference type="Proteomes" id="UP001141183">
    <property type="component" value="Unassembled WGS sequence"/>
</dbReference>
<dbReference type="AlphaFoldDB" id="A0A9X4AZ92"/>
<protein>
    <submittedName>
        <fullName evidence="1">Uncharacterized protein</fullName>
    </submittedName>
</protein>
<evidence type="ECO:0000313" key="2">
    <source>
        <dbReference type="Proteomes" id="UP001141183"/>
    </source>
</evidence>
<organism evidence="1 2">
    <name type="scientific">Clostridium tertium</name>
    <dbReference type="NCBI Taxonomy" id="1559"/>
    <lineage>
        <taxon>Bacteria</taxon>
        <taxon>Bacillati</taxon>
        <taxon>Bacillota</taxon>
        <taxon>Clostridia</taxon>
        <taxon>Eubacteriales</taxon>
        <taxon>Clostridiaceae</taxon>
        <taxon>Clostridium</taxon>
    </lineage>
</organism>
<proteinExistence type="predicted"/>
<keyword evidence="2" id="KW-1185">Reference proteome</keyword>
<accession>A0A9X4AZ92</accession>
<comment type="caution">
    <text evidence="1">The sequence shown here is derived from an EMBL/GenBank/DDBJ whole genome shotgun (WGS) entry which is preliminary data.</text>
</comment>
<evidence type="ECO:0000313" key="1">
    <source>
        <dbReference type="EMBL" id="MDC4239589.1"/>
    </source>
</evidence>
<reference evidence="1" key="1">
    <citation type="submission" date="2022-05" db="EMBL/GenBank/DDBJ databases">
        <title>Draft genome sequence of Clostridium tertium strain CP3 isolated from Peru.</title>
        <authorList>
            <person name="Hurtado R."/>
            <person name="Lima L."/>
            <person name="Sousa T."/>
            <person name="Jaiswal A.K."/>
            <person name="Tiwari S."/>
            <person name="Maturrano L."/>
            <person name="Brenig B."/>
            <person name="Azevedo V."/>
        </authorList>
    </citation>
    <scope>NUCLEOTIDE SEQUENCE</scope>
    <source>
        <strain evidence="1">CP3</strain>
    </source>
</reference>
<sequence>MRFHGVTPNIARRSGMKLKSFNSLVIKISLEGGTVMDYKIVKKKV</sequence>
<gene>
    <name evidence="1" type="ORF">NE398_05340</name>
</gene>